<organism evidence="3 4">
    <name type="scientific">Zymoseptoria tritici ST99CH_1E4</name>
    <dbReference type="NCBI Taxonomy" id="1276532"/>
    <lineage>
        <taxon>Eukaryota</taxon>
        <taxon>Fungi</taxon>
        <taxon>Dikarya</taxon>
        <taxon>Ascomycota</taxon>
        <taxon>Pezizomycotina</taxon>
        <taxon>Dothideomycetes</taxon>
        <taxon>Dothideomycetidae</taxon>
        <taxon>Mycosphaerellales</taxon>
        <taxon>Mycosphaerellaceae</taxon>
        <taxon>Zymoseptoria</taxon>
    </lineage>
</organism>
<dbReference type="EMBL" id="LT854253">
    <property type="protein sequence ID" value="SMR41374.1"/>
    <property type="molecule type" value="Genomic_DNA"/>
</dbReference>
<evidence type="ECO:0000313" key="4">
    <source>
        <dbReference type="Proteomes" id="UP000245764"/>
    </source>
</evidence>
<dbReference type="InterPro" id="IPR001810">
    <property type="entry name" value="F-box_dom"/>
</dbReference>
<dbReference type="SUPFAM" id="SSF81383">
    <property type="entry name" value="F-box domain"/>
    <property type="match status" value="1"/>
</dbReference>
<accession>A0A2H1FJF4</accession>
<protein>
    <recommendedName>
        <fullName evidence="2">F-box domain-containing protein</fullName>
    </recommendedName>
</protein>
<dbReference type="Pfam" id="PF12937">
    <property type="entry name" value="F-box-like"/>
    <property type="match status" value="1"/>
</dbReference>
<evidence type="ECO:0000313" key="3">
    <source>
        <dbReference type="EMBL" id="SMR41374.1"/>
    </source>
</evidence>
<dbReference type="PANTHER" id="PTHR37490:SF3">
    <property type="entry name" value="DUF3431 DOMAIN CONTAINING PROTEIN"/>
    <property type="match status" value="1"/>
</dbReference>
<evidence type="ECO:0000259" key="2">
    <source>
        <dbReference type="Pfam" id="PF12937"/>
    </source>
</evidence>
<keyword evidence="1" id="KW-0472">Membrane</keyword>
<dbReference type="Pfam" id="PF11913">
    <property type="entry name" value="DUF3431"/>
    <property type="match status" value="1"/>
</dbReference>
<name>A0A2H1FJF4_ZYMTR</name>
<dbReference type="AlphaFoldDB" id="A0A2H1FJF4"/>
<dbReference type="Proteomes" id="UP000245764">
    <property type="component" value="Chromosome 1"/>
</dbReference>
<feature type="domain" description="F-box" evidence="2">
    <location>
        <begin position="5"/>
        <end position="39"/>
    </location>
</feature>
<dbReference type="CDD" id="cd09917">
    <property type="entry name" value="F-box_SF"/>
    <property type="match status" value="1"/>
</dbReference>
<dbReference type="InterPro" id="IPR036047">
    <property type="entry name" value="F-box-like_dom_sf"/>
</dbReference>
<feature type="transmembrane region" description="Helical" evidence="1">
    <location>
        <begin position="384"/>
        <end position="406"/>
    </location>
</feature>
<dbReference type="Gene3D" id="1.20.1280.50">
    <property type="match status" value="1"/>
</dbReference>
<sequence length="711" mass="80325">MDHTPEIWIHIFEQLVDDHATLLSASLVCRSWHDLSQPYLLQIVDLSCHNVEGRLTKMDWGETKVVYPQLHAKLAPPSLVSRQRSFLRLITDRPTLAKHVKSFTWTLVWGHVGAKRTDREDEAEPTLLPIDRQTWNVFSAIINVTTLDLASIHDVWEDKLIRQSPPCLFPSVRDLRLCGWMHRGLVRAILDSIDTSKLHSLKLDSLDDEGALPGGGPIEQGTAFYFSKNINQGLISVYEELVIDDDLFERQEQSVAAIFPGPMWFPLRVLSSATSGSLSTIRLKVSPFDGEIDIRNYYTLFRQAASLIRNASSTLKSLTIIFGESLYLYNLRSERYGTHMRKALSISSSSRDVAGFNATGLPREYQRESMNTWKRGIARQSRSIWLFLVCCTIGATVFYCSTTVLYGSAAGISFVRLFKPHAHLEDEVALVVASQKGDDTAWLDAFSKWTRSIYVTDDPTAALTVPMNKGREGMVYLTYIIDNYDHLPSTVIFTHSERYQWHNDDPLYDGQSVLARLNTTYVREEGYVNLRCGWHLGCPAAIRPLEQAKLPAPASDPTSEHAEAGSFYKSAFEDMFPDTPVPDAIGVGCCAQFAVSADTIRSRSVEDYQRYRGWLVRTELNDDLSGRMMEYLWHIIFGKGPVHCPRAEDCYCKVYGMCDLPCEDDGGCKAVYTLPPFSSLPEGWPDVDWTGDSRNSDELRLKFDTEYGPNL</sequence>
<reference evidence="4" key="1">
    <citation type="submission" date="2017-05" db="EMBL/GenBank/DDBJ databases">
        <authorList>
            <person name="Song R."/>
            <person name="Chenine A.L."/>
            <person name="Ruprecht R.M."/>
        </authorList>
    </citation>
    <scope>NUCLEOTIDE SEQUENCE [LARGE SCALE GENOMIC DNA]</scope>
</reference>
<dbReference type="PANTHER" id="PTHR37490">
    <property type="entry name" value="EXPRESSED PROTEIN"/>
    <property type="match status" value="1"/>
</dbReference>
<dbReference type="InterPro" id="IPR021838">
    <property type="entry name" value="DUF3431"/>
</dbReference>
<proteinExistence type="predicted"/>
<evidence type="ECO:0000256" key="1">
    <source>
        <dbReference type="SAM" id="Phobius"/>
    </source>
</evidence>
<gene>
    <name evidence="3" type="ORF">ZT1E4_G152</name>
</gene>
<keyword evidence="1" id="KW-0812">Transmembrane</keyword>
<keyword evidence="1" id="KW-1133">Transmembrane helix</keyword>